<dbReference type="VEuPathDB" id="VectorBase:LDEU002991"/>
<keyword evidence="5" id="KW-0539">Nucleus</keyword>
<feature type="region of interest" description="Disordered" evidence="8">
    <location>
        <begin position="1"/>
        <end position="58"/>
    </location>
</feature>
<comment type="caution">
    <text evidence="9">The sequence shown here is derived from an EMBL/GenBank/DDBJ whole genome shotgun (WGS) entry which is preliminary data.</text>
</comment>
<gene>
    <name evidence="9" type="ORF">B4U80_02132</name>
</gene>
<keyword evidence="4" id="KW-0804">Transcription</keyword>
<evidence type="ECO:0000313" key="10">
    <source>
        <dbReference type="Proteomes" id="UP000288716"/>
    </source>
</evidence>
<dbReference type="SMART" id="SM01401">
    <property type="entry name" value="Sds3"/>
    <property type="match status" value="1"/>
</dbReference>
<dbReference type="OrthoDB" id="20886at2759"/>
<sequence length="291" mass="33945">MDNDLNGRRNGVITRNGSNSVNNSQDMEEIIDREDTPESDKCAHYSNEDSDSEFGASASEEDSSGIYYYFLIVYIIGNMRIKYLDVDEEEYERRRNLFFSEMADLEKQFLALKEQLYAERLTQIDKKLEEVKAGRAQEYLQPLEELQENMRVRTEVAGILKQLKLENVQCQYKAEIMAAKQHFESETQLLKEQIRQDLEEKLKRLEEDRNSIDSDIWESCSTKKRKKYGNISSNGYEYGPGRDQLNLPDRRRKPVTVSGPYIVYMLKEADIIEDWTSIRKAIKASGSVAYF</sequence>
<evidence type="ECO:0000256" key="3">
    <source>
        <dbReference type="ARBA" id="ARBA00023015"/>
    </source>
</evidence>
<evidence type="ECO:0000256" key="8">
    <source>
        <dbReference type="SAM" id="MobiDB-lite"/>
    </source>
</evidence>
<name>A0A443SNE6_9ACAR</name>
<protein>
    <submittedName>
        <fullName evidence="9">Breast cancer metastasis-suppressor 1-like protein-A</fullName>
    </submittedName>
</protein>
<dbReference type="Pfam" id="PF08598">
    <property type="entry name" value="Sds3"/>
    <property type="match status" value="1"/>
</dbReference>
<comment type="similarity">
    <text evidence="6">Belongs to the BRMS1 family.</text>
</comment>
<keyword evidence="7" id="KW-0175">Coiled coil</keyword>
<accession>A0A443SNE6</accession>
<dbReference type="GO" id="GO:0010468">
    <property type="term" value="P:regulation of gene expression"/>
    <property type="evidence" value="ECO:0007669"/>
    <property type="project" value="UniProtKB-ARBA"/>
</dbReference>
<evidence type="ECO:0000256" key="2">
    <source>
        <dbReference type="ARBA" id="ARBA00022491"/>
    </source>
</evidence>
<reference evidence="9 10" key="1">
    <citation type="journal article" date="2018" name="Gigascience">
        <title>Genomes of trombidid mites reveal novel predicted allergens and laterally-transferred genes associated with secondary metabolism.</title>
        <authorList>
            <person name="Dong X."/>
            <person name="Chaisiri K."/>
            <person name="Xia D."/>
            <person name="Armstrong S.D."/>
            <person name="Fang Y."/>
            <person name="Donnelly M.J."/>
            <person name="Kadowaki T."/>
            <person name="McGarry J.W."/>
            <person name="Darby A.C."/>
            <person name="Makepeace B.L."/>
        </authorList>
    </citation>
    <scope>NUCLEOTIDE SEQUENCE [LARGE SCALE GENOMIC DNA]</scope>
    <source>
        <strain evidence="9">UoL-UT</strain>
    </source>
</reference>
<dbReference type="STRING" id="299467.A0A443SNE6"/>
<organism evidence="9 10">
    <name type="scientific">Leptotrombidium deliense</name>
    <dbReference type="NCBI Taxonomy" id="299467"/>
    <lineage>
        <taxon>Eukaryota</taxon>
        <taxon>Metazoa</taxon>
        <taxon>Ecdysozoa</taxon>
        <taxon>Arthropoda</taxon>
        <taxon>Chelicerata</taxon>
        <taxon>Arachnida</taxon>
        <taxon>Acari</taxon>
        <taxon>Acariformes</taxon>
        <taxon>Trombidiformes</taxon>
        <taxon>Prostigmata</taxon>
        <taxon>Anystina</taxon>
        <taxon>Parasitengona</taxon>
        <taxon>Trombiculoidea</taxon>
        <taxon>Trombiculidae</taxon>
        <taxon>Leptotrombidium</taxon>
    </lineage>
</organism>
<evidence type="ECO:0000256" key="7">
    <source>
        <dbReference type="SAM" id="Coils"/>
    </source>
</evidence>
<dbReference type="GO" id="GO:0005654">
    <property type="term" value="C:nucleoplasm"/>
    <property type="evidence" value="ECO:0007669"/>
    <property type="project" value="UniProtKB-ARBA"/>
</dbReference>
<keyword evidence="2" id="KW-0678">Repressor</keyword>
<feature type="coiled-coil region" evidence="7">
    <location>
        <begin position="188"/>
        <end position="215"/>
    </location>
</feature>
<dbReference type="Proteomes" id="UP000288716">
    <property type="component" value="Unassembled WGS sequence"/>
</dbReference>
<comment type="subcellular location">
    <subcellularLocation>
        <location evidence="1">Nucleus</location>
    </subcellularLocation>
</comment>
<evidence type="ECO:0000313" key="9">
    <source>
        <dbReference type="EMBL" id="RWS29047.1"/>
    </source>
</evidence>
<dbReference type="FunFam" id="1.20.5.1500:FF:000002">
    <property type="entry name" value="breast cancer metastasis-suppressor 1-like protein-A"/>
    <property type="match status" value="1"/>
</dbReference>
<evidence type="ECO:0000256" key="1">
    <source>
        <dbReference type="ARBA" id="ARBA00004123"/>
    </source>
</evidence>
<feature type="compositionally biased region" description="Polar residues" evidence="8">
    <location>
        <begin position="13"/>
        <end position="25"/>
    </location>
</feature>
<dbReference type="Gene3D" id="1.20.5.1500">
    <property type="match status" value="1"/>
</dbReference>
<feature type="compositionally biased region" description="Basic and acidic residues" evidence="8">
    <location>
        <begin position="33"/>
        <end position="47"/>
    </location>
</feature>
<dbReference type="EMBL" id="NCKV01001093">
    <property type="protein sequence ID" value="RWS29047.1"/>
    <property type="molecule type" value="Genomic_DNA"/>
</dbReference>
<dbReference type="AlphaFoldDB" id="A0A443SNE6"/>
<dbReference type="PANTHER" id="PTHR21964">
    <property type="entry name" value="BREAST CANCER METASTASIS-SUPPRESSOR 1"/>
    <property type="match status" value="1"/>
</dbReference>
<dbReference type="InterPro" id="IPR013907">
    <property type="entry name" value="Sds3"/>
</dbReference>
<proteinExistence type="inferred from homology"/>
<keyword evidence="3" id="KW-0805">Transcription regulation</keyword>
<evidence type="ECO:0000256" key="6">
    <source>
        <dbReference type="ARBA" id="ARBA00038256"/>
    </source>
</evidence>
<evidence type="ECO:0000256" key="5">
    <source>
        <dbReference type="ARBA" id="ARBA00023242"/>
    </source>
</evidence>
<evidence type="ECO:0000256" key="4">
    <source>
        <dbReference type="ARBA" id="ARBA00023163"/>
    </source>
</evidence>
<keyword evidence="10" id="KW-1185">Reference proteome</keyword>